<feature type="signal peptide" evidence="3">
    <location>
        <begin position="1"/>
        <end position="27"/>
    </location>
</feature>
<dbReference type="AlphaFoldDB" id="A0A8J4WHJ4"/>
<protein>
    <submittedName>
        <fullName evidence="5">Acidic fibroblast growth factor intracellular binding protein</fullName>
    </submittedName>
</protein>
<keyword evidence="2" id="KW-0472">Membrane</keyword>
<evidence type="ECO:0000313" key="6">
    <source>
        <dbReference type="Proteomes" id="UP000748531"/>
    </source>
</evidence>
<dbReference type="Gene3D" id="2.10.25.10">
    <property type="entry name" value="Laminin"/>
    <property type="match status" value="1"/>
</dbReference>
<dbReference type="EMBL" id="LUCH01003527">
    <property type="protein sequence ID" value="KAF5400029.1"/>
    <property type="molecule type" value="Genomic_DNA"/>
</dbReference>
<reference evidence="5" key="1">
    <citation type="submission" date="2019-05" db="EMBL/GenBank/DDBJ databases">
        <title>Annotation for the trematode Paragonimus heterotremus.</title>
        <authorList>
            <person name="Choi Y.-J."/>
        </authorList>
    </citation>
    <scope>NUCLEOTIDE SEQUENCE</scope>
    <source>
        <strain evidence="5">LC</strain>
    </source>
</reference>
<keyword evidence="2" id="KW-1133">Transmembrane helix</keyword>
<feature type="transmembrane region" description="Helical" evidence="2">
    <location>
        <begin position="456"/>
        <end position="479"/>
    </location>
</feature>
<dbReference type="Gene3D" id="2.20.100.10">
    <property type="entry name" value="Thrombospondin type-1 (TSP1) repeat"/>
    <property type="match status" value="1"/>
</dbReference>
<evidence type="ECO:0000256" key="2">
    <source>
        <dbReference type="SAM" id="Phobius"/>
    </source>
</evidence>
<name>A0A8J4WHJ4_9TREM</name>
<dbReference type="PROSITE" id="PS01186">
    <property type="entry name" value="EGF_2"/>
    <property type="match status" value="1"/>
</dbReference>
<proteinExistence type="predicted"/>
<comment type="caution">
    <text evidence="1">Lacks conserved residue(s) required for the propagation of feature annotation.</text>
</comment>
<feature type="domain" description="EGF-like" evidence="4">
    <location>
        <begin position="342"/>
        <end position="379"/>
    </location>
</feature>
<evidence type="ECO:0000256" key="3">
    <source>
        <dbReference type="SAM" id="SignalP"/>
    </source>
</evidence>
<dbReference type="SUPFAM" id="SSF82895">
    <property type="entry name" value="TSP-1 type 1 repeat"/>
    <property type="match status" value="1"/>
</dbReference>
<comment type="caution">
    <text evidence="5">The sequence shown here is derived from an EMBL/GenBank/DDBJ whole genome shotgun (WGS) entry which is preliminary data.</text>
</comment>
<organism evidence="5 6">
    <name type="scientific">Paragonimus heterotremus</name>
    <dbReference type="NCBI Taxonomy" id="100268"/>
    <lineage>
        <taxon>Eukaryota</taxon>
        <taxon>Metazoa</taxon>
        <taxon>Spiralia</taxon>
        <taxon>Lophotrochozoa</taxon>
        <taxon>Platyhelminthes</taxon>
        <taxon>Trematoda</taxon>
        <taxon>Digenea</taxon>
        <taxon>Plagiorchiida</taxon>
        <taxon>Troglotremata</taxon>
        <taxon>Troglotrematidae</taxon>
        <taxon>Paragonimus</taxon>
    </lineage>
</organism>
<dbReference type="PROSITE" id="PS00022">
    <property type="entry name" value="EGF_1"/>
    <property type="match status" value="2"/>
</dbReference>
<keyword evidence="2" id="KW-0812">Transmembrane</keyword>
<dbReference type="PROSITE" id="PS50026">
    <property type="entry name" value="EGF_3"/>
    <property type="match status" value="1"/>
</dbReference>
<accession>A0A8J4WHJ4</accession>
<keyword evidence="6" id="KW-1185">Reference proteome</keyword>
<dbReference type="InterPro" id="IPR000884">
    <property type="entry name" value="TSP1_rpt"/>
</dbReference>
<dbReference type="SMART" id="SM00181">
    <property type="entry name" value="EGF"/>
    <property type="match status" value="2"/>
</dbReference>
<feature type="chain" id="PRO_5042877443" evidence="3">
    <location>
        <begin position="28"/>
        <end position="520"/>
    </location>
</feature>
<dbReference type="OrthoDB" id="446173at2759"/>
<feature type="disulfide bond" evidence="1">
    <location>
        <begin position="369"/>
        <end position="378"/>
    </location>
</feature>
<dbReference type="InterPro" id="IPR000742">
    <property type="entry name" value="EGF"/>
</dbReference>
<keyword evidence="3" id="KW-0732">Signal</keyword>
<evidence type="ECO:0000256" key="1">
    <source>
        <dbReference type="PROSITE-ProRule" id="PRU00076"/>
    </source>
</evidence>
<dbReference type="PROSITE" id="PS50092">
    <property type="entry name" value="TSP1"/>
    <property type="match status" value="1"/>
</dbReference>
<gene>
    <name evidence="5" type="ORF">PHET_06459</name>
</gene>
<dbReference type="InterPro" id="IPR036383">
    <property type="entry name" value="TSP1_rpt_sf"/>
</dbReference>
<sequence>MLRINQLAYCWLFVFGSLLCDPFIVCCVPNGIFCNDLTPMSLSLEALAVDLPLLGSKWDTVEQLTESSTVRLFAWFRYFKCIRKEVPDVNCTSVLRTRFYTIWSAYSKMKRIPAGKSKEATQFYFYQNQRKSVWNSFTRKLFRVSCVIMCSCFSTIPGEETLYKAVCPDPCANQQSCSTHNCERTGIFAHEYRCECESQQVWDVQVHACIPKRVYQARRKQSALQTHVGVRSCNGNTYCNPNGTLFCREDVGNARTLCACKPQFHGLRCDEQVDACKQRIEHPYLPNGGHFVAGARACNINHDGNTCHQWITVDGDPVYRCVCGSQQWSPDPSLPYDNCLKRRSMCAGVICVHGQCVSSFTGKLPHCVCQSGYSGPTCDEWTGKWTNWSPWDKCRPSCGAVRYSVRSRDCKTARDEAGDMRDCVGTPIEYWRCAKHPCAHDEETFLSAYFSVRQNAIASGFATIAVICGLITVVWAVLFRSTLAEPVNLLVVKVSQWIRQRQARRQGSADDEEPPTSCSQ</sequence>
<feature type="disulfide bond" evidence="1">
    <location>
        <begin position="346"/>
        <end position="356"/>
    </location>
</feature>
<evidence type="ECO:0000259" key="4">
    <source>
        <dbReference type="PROSITE" id="PS50026"/>
    </source>
</evidence>
<evidence type="ECO:0000313" key="5">
    <source>
        <dbReference type="EMBL" id="KAF5400029.1"/>
    </source>
</evidence>
<dbReference type="SUPFAM" id="SSF57196">
    <property type="entry name" value="EGF/Laminin"/>
    <property type="match status" value="1"/>
</dbReference>
<dbReference type="Proteomes" id="UP000748531">
    <property type="component" value="Unassembled WGS sequence"/>
</dbReference>
<keyword evidence="1" id="KW-0245">EGF-like domain</keyword>
<keyword evidence="1" id="KW-1015">Disulfide bond</keyword>